<gene>
    <name evidence="1" type="ORF">G7Y89_g15678</name>
</gene>
<dbReference type="Proteomes" id="UP000566819">
    <property type="component" value="Unassembled WGS sequence"/>
</dbReference>
<proteinExistence type="predicted"/>
<evidence type="ECO:0000313" key="1">
    <source>
        <dbReference type="EMBL" id="KAF4611335.1"/>
    </source>
</evidence>
<organism evidence="1 2">
    <name type="scientific">Cudoniella acicularis</name>
    <dbReference type="NCBI Taxonomy" id="354080"/>
    <lineage>
        <taxon>Eukaryota</taxon>
        <taxon>Fungi</taxon>
        <taxon>Dikarya</taxon>
        <taxon>Ascomycota</taxon>
        <taxon>Pezizomycotina</taxon>
        <taxon>Leotiomycetes</taxon>
        <taxon>Helotiales</taxon>
        <taxon>Tricladiaceae</taxon>
        <taxon>Cudoniella</taxon>
    </lineage>
</organism>
<accession>A0A8H4QIF9</accession>
<keyword evidence="2" id="KW-1185">Reference proteome</keyword>
<dbReference type="PANTHER" id="PTHR35179">
    <property type="entry name" value="PROTEIN CBG02620"/>
    <property type="match status" value="1"/>
</dbReference>
<comment type="caution">
    <text evidence="1">The sequence shown here is derived from an EMBL/GenBank/DDBJ whole genome shotgun (WGS) entry which is preliminary data.</text>
</comment>
<name>A0A8H4QIF9_9HELO</name>
<dbReference type="OrthoDB" id="420564at2759"/>
<dbReference type="PANTHER" id="PTHR35179:SF1">
    <property type="entry name" value="INTEGRAL MEMBRANE PROTEIN"/>
    <property type="match status" value="1"/>
</dbReference>
<reference evidence="1 2" key="1">
    <citation type="submission" date="2020-03" db="EMBL/GenBank/DDBJ databases">
        <title>Draft Genome Sequence of Cudoniella acicularis.</title>
        <authorList>
            <person name="Buettner E."/>
            <person name="Kellner H."/>
        </authorList>
    </citation>
    <scope>NUCLEOTIDE SEQUENCE [LARGE SCALE GENOMIC DNA]</scope>
    <source>
        <strain evidence="1 2">DSM 108380</strain>
    </source>
</reference>
<dbReference type="AlphaFoldDB" id="A0A8H4QIF9"/>
<evidence type="ECO:0000313" key="2">
    <source>
        <dbReference type="Proteomes" id="UP000566819"/>
    </source>
</evidence>
<sequence length="336" mass="37398">MASRLILQMERSTKEEAQNTQATPSPQETPIAILNFDNLDSSSGGHIQTENCKFLASYNWTKAKDPTIFVPGAPALWIAPQLPITVPKDDAEARIAEHANRIIPPAFSPLFSALQIMQPSYSLLLVSLASERSSLRMLLDFAWGRKGSDDWVIDVELVFTKFGKGLEGSSAHHRIVEYSIAGVKWVVQCQADMYTEDNFERDMSTSNEISQPESVYEISGSMGTLSLQGGTHGVPLAGVTVIQEGYLVPPASIAELKGKKIESKNNLWNMTPQCWFSQTERLFIARREEGLVTNEPEDFNMAAKFKQWEKNHQKQLGKLITSLRKLGRSPRKDGAV</sequence>
<protein>
    <submittedName>
        <fullName evidence="1">Uncharacterized protein</fullName>
    </submittedName>
</protein>
<dbReference type="EMBL" id="JAAMPI010002594">
    <property type="protein sequence ID" value="KAF4611335.1"/>
    <property type="molecule type" value="Genomic_DNA"/>
</dbReference>